<dbReference type="PANTHER" id="PTHR12815">
    <property type="entry name" value="SORTING AND ASSEMBLY MACHINERY SAMM50 PROTEIN FAMILY MEMBER"/>
    <property type="match status" value="1"/>
</dbReference>
<protein>
    <recommendedName>
        <fullName evidence="6">Bacterial surface antigen (D15) domain-containing protein</fullName>
    </recommendedName>
</protein>
<dbReference type="RefSeq" id="WP_238929785.1">
    <property type="nucleotide sequence ID" value="NZ_CP013342.1"/>
</dbReference>
<dbReference type="PANTHER" id="PTHR12815:SF18">
    <property type="entry name" value="SORTING AND ASSEMBLY MACHINERY COMPONENT 50 HOMOLOG"/>
    <property type="match status" value="1"/>
</dbReference>
<evidence type="ECO:0000259" key="6">
    <source>
        <dbReference type="Pfam" id="PF01103"/>
    </source>
</evidence>
<keyword evidence="4" id="KW-0472">Membrane</keyword>
<gene>
    <name evidence="7" type="ORF">AOA14_15980</name>
</gene>
<dbReference type="Gene3D" id="2.40.160.50">
    <property type="entry name" value="membrane protein fhac: a member of the omp85/tpsb transporter family"/>
    <property type="match status" value="1"/>
</dbReference>
<dbReference type="InterPro" id="IPR039910">
    <property type="entry name" value="D15-like"/>
</dbReference>
<evidence type="ECO:0000256" key="1">
    <source>
        <dbReference type="ARBA" id="ARBA00004370"/>
    </source>
</evidence>
<dbReference type="Pfam" id="PF01103">
    <property type="entry name" value="Omp85"/>
    <property type="match status" value="1"/>
</dbReference>
<feature type="domain" description="Bacterial surface antigen (D15)" evidence="6">
    <location>
        <begin position="421"/>
        <end position="749"/>
    </location>
</feature>
<organism evidence="7 8">
    <name type="scientific">Sphingopyxis terrae subsp. terrae NBRC 15098</name>
    <dbReference type="NCBI Taxonomy" id="1219058"/>
    <lineage>
        <taxon>Bacteria</taxon>
        <taxon>Pseudomonadati</taxon>
        <taxon>Pseudomonadota</taxon>
        <taxon>Alphaproteobacteria</taxon>
        <taxon>Sphingomonadales</taxon>
        <taxon>Sphingomonadaceae</taxon>
        <taxon>Sphingopyxis</taxon>
    </lineage>
</organism>
<sequence>MESGISFRSLRQTVQGAALGVAAIFCVCESAPLYARERAIVQAPPYAPFRYSTAMARVLAVQEGWPPEPADADSSNVARADASGTLFLSAPIAPGLAEAGPPTEASDAHRKSAQATPLAIDWDAPIAPRTAAASPSSLAGAREADDVGFDTASKGAIGETTANLNVDVDVDVGGADWLGNAGLRRRAVIARAETSVTDRAICGDCLDPRDGKFADKQGRAVWQTAAIARGPKGAERGRAPRGAVNAIPNSLRPGIAIRFGPSAPVTTFDPPALPSDMINLACVVAAQNRAGPPCFSVGSANRVGRDATASMGRFPAFEADVSAAPWLGDGGRRRAALLARPEASKLGMASQPTGNVEDDGAVLPSEAVTGIDGADGQASETDLLAIKTLPRGGIAFSGGYSSLEGPIGTVKIARTNIGAPGRDINASVRYSKIQRLFEFGLADANFMGRKLLLAPTFFYSRSTAVGFDAQSKSSVFRQTARGVNFYAAKSFGRGLRVAANYRYSDEDFLIRQQNARCDVGLHGSPFCNALGRSTSSVLSVGLTLDRRDRAVGPTRGFQLRLTPEIAGPGGTSRFFRFRATGNFHRRIGDMLDVSLGLEGGIMETIGGRTIPLFDRFYIGGNSMRGFDLRGIGPKVVPLKAPIAPPTAIGGRAYYAGRLEVAFRVEGAMQKFGVIPSVFVDAGSVFGASKNELITGERLIGNSAKPRVAVGLGLAFNAGPGQLRFSLAQPVVRQEGDRSRKFSISLGTAF</sequence>
<evidence type="ECO:0000256" key="3">
    <source>
        <dbReference type="ARBA" id="ARBA00022692"/>
    </source>
</evidence>
<evidence type="ECO:0000313" key="7">
    <source>
        <dbReference type="EMBL" id="AMU96105.1"/>
    </source>
</evidence>
<evidence type="ECO:0000313" key="8">
    <source>
        <dbReference type="Proteomes" id="UP000076234"/>
    </source>
</evidence>
<dbReference type="InterPro" id="IPR000184">
    <property type="entry name" value="Bac_surfAg_D15"/>
</dbReference>
<evidence type="ECO:0000256" key="4">
    <source>
        <dbReference type="ARBA" id="ARBA00023136"/>
    </source>
</evidence>
<name>A0A142W3J7_9SPHN</name>
<dbReference type="AlphaFoldDB" id="A0A142W3J7"/>
<evidence type="ECO:0000256" key="2">
    <source>
        <dbReference type="ARBA" id="ARBA00022452"/>
    </source>
</evidence>
<keyword evidence="2" id="KW-1134">Transmembrane beta strand</keyword>
<keyword evidence="3" id="KW-0812">Transmembrane</keyword>
<reference evidence="7 8" key="2">
    <citation type="journal article" date="2016" name="Genome Announc.">
        <title>Complete Genome Sequence of Sphingopyxis terrae Strain 203-1 (NBRC 111660), a Polyethylene Glycol Degrader.</title>
        <authorList>
            <person name="Ohtsubo Y."/>
            <person name="Nonoyama S."/>
            <person name="Nagata Y."/>
            <person name="Numata M."/>
            <person name="Tsuchikane K."/>
            <person name="Hosoyama A."/>
            <person name="Yamazoe A."/>
            <person name="Tsuda M."/>
            <person name="Fujita N."/>
            <person name="Kawai F."/>
        </authorList>
    </citation>
    <scope>NUCLEOTIDE SEQUENCE [LARGE SCALE GENOMIC DNA]</scope>
    <source>
        <strain evidence="7 8">203-1</strain>
    </source>
</reference>
<accession>A0A142W3J7</accession>
<evidence type="ECO:0000256" key="5">
    <source>
        <dbReference type="SAM" id="MobiDB-lite"/>
    </source>
</evidence>
<feature type="region of interest" description="Disordered" evidence="5">
    <location>
        <begin position="98"/>
        <end position="119"/>
    </location>
</feature>
<dbReference type="KEGG" id="ster:AOA14_15980"/>
<proteinExistence type="predicted"/>
<comment type="subcellular location">
    <subcellularLocation>
        <location evidence="1">Membrane</location>
    </subcellularLocation>
</comment>
<dbReference type="STRING" id="1219058.AOA14_15980"/>
<dbReference type="GO" id="GO:0019867">
    <property type="term" value="C:outer membrane"/>
    <property type="evidence" value="ECO:0007669"/>
    <property type="project" value="InterPro"/>
</dbReference>
<dbReference type="EMBL" id="CP013342">
    <property type="protein sequence ID" value="AMU96105.1"/>
    <property type="molecule type" value="Genomic_DNA"/>
</dbReference>
<dbReference type="Proteomes" id="UP000076234">
    <property type="component" value="Chromosome"/>
</dbReference>
<reference evidence="8" key="1">
    <citation type="submission" date="2015-11" db="EMBL/GenBank/DDBJ databases">
        <title>Complete genome sequence of a polyethylene glycol-degrading strain Sphingopyxis terrae strain 203-1 (NBRC 15098).</title>
        <authorList>
            <person name="Yoshiyuki O."/>
            <person name="Shouta N."/>
            <person name="Nagata Y."/>
            <person name="Numata M."/>
            <person name="Tsuchikane K."/>
            <person name="Hosoyama A."/>
            <person name="Yamazoe A."/>
            <person name="Tsuda M."/>
            <person name="Fujita N."/>
            <person name="Kawai F."/>
        </authorList>
    </citation>
    <scope>NUCLEOTIDE SEQUENCE [LARGE SCALE GENOMIC DNA]</scope>
    <source>
        <strain evidence="8">203-1</strain>
    </source>
</reference>